<keyword evidence="2" id="KW-1185">Reference proteome</keyword>
<dbReference type="EMBL" id="JARKIE010000057">
    <property type="protein sequence ID" value="KAJ7691525.1"/>
    <property type="molecule type" value="Genomic_DNA"/>
</dbReference>
<accession>A0AAD7GHT2</accession>
<dbReference type="Proteomes" id="UP001221757">
    <property type="component" value="Unassembled WGS sequence"/>
</dbReference>
<evidence type="ECO:0000313" key="1">
    <source>
        <dbReference type="EMBL" id="KAJ7691525.1"/>
    </source>
</evidence>
<protein>
    <submittedName>
        <fullName evidence="1">Uncharacterized protein</fullName>
    </submittedName>
</protein>
<organism evidence="1 2">
    <name type="scientific">Mycena rosella</name>
    <name type="common">Pink bonnet</name>
    <name type="synonym">Agaricus rosellus</name>
    <dbReference type="NCBI Taxonomy" id="1033263"/>
    <lineage>
        <taxon>Eukaryota</taxon>
        <taxon>Fungi</taxon>
        <taxon>Dikarya</taxon>
        <taxon>Basidiomycota</taxon>
        <taxon>Agaricomycotina</taxon>
        <taxon>Agaricomycetes</taxon>
        <taxon>Agaricomycetidae</taxon>
        <taxon>Agaricales</taxon>
        <taxon>Marasmiineae</taxon>
        <taxon>Mycenaceae</taxon>
        <taxon>Mycena</taxon>
    </lineage>
</organism>
<reference evidence="1" key="1">
    <citation type="submission" date="2023-03" db="EMBL/GenBank/DDBJ databases">
        <title>Massive genome expansion in bonnet fungi (Mycena s.s.) driven by repeated elements and novel gene families across ecological guilds.</title>
        <authorList>
            <consortium name="Lawrence Berkeley National Laboratory"/>
            <person name="Harder C.B."/>
            <person name="Miyauchi S."/>
            <person name="Viragh M."/>
            <person name="Kuo A."/>
            <person name="Thoen E."/>
            <person name="Andreopoulos B."/>
            <person name="Lu D."/>
            <person name="Skrede I."/>
            <person name="Drula E."/>
            <person name="Henrissat B."/>
            <person name="Morin E."/>
            <person name="Kohler A."/>
            <person name="Barry K."/>
            <person name="LaButti K."/>
            <person name="Morin E."/>
            <person name="Salamov A."/>
            <person name="Lipzen A."/>
            <person name="Mereny Z."/>
            <person name="Hegedus B."/>
            <person name="Baldrian P."/>
            <person name="Stursova M."/>
            <person name="Weitz H."/>
            <person name="Taylor A."/>
            <person name="Grigoriev I.V."/>
            <person name="Nagy L.G."/>
            <person name="Martin F."/>
            <person name="Kauserud H."/>
        </authorList>
    </citation>
    <scope>NUCLEOTIDE SEQUENCE</scope>
    <source>
        <strain evidence="1">CBHHK067</strain>
    </source>
</reference>
<comment type="caution">
    <text evidence="1">The sequence shown here is derived from an EMBL/GenBank/DDBJ whole genome shotgun (WGS) entry which is preliminary data.</text>
</comment>
<gene>
    <name evidence="1" type="ORF">B0H17DRAFT_1062857</name>
</gene>
<dbReference type="AlphaFoldDB" id="A0AAD7GHT2"/>
<name>A0AAD7GHT2_MYCRO</name>
<sequence length="52" mass="5730">MSGGRGCFNCGGCALSSLSPLPFFFSRACFRCFPRFRDTYGRTGFYLSGTLL</sequence>
<evidence type="ECO:0000313" key="2">
    <source>
        <dbReference type="Proteomes" id="UP001221757"/>
    </source>
</evidence>
<proteinExistence type="predicted"/>
<feature type="non-terminal residue" evidence="1">
    <location>
        <position position="52"/>
    </location>
</feature>